<dbReference type="Proteomes" id="UP000241480">
    <property type="component" value="Segment"/>
</dbReference>
<reference evidence="1 2" key="1">
    <citation type="submission" date="2017-10" db="EMBL/GenBank/DDBJ databases">
        <title>Antibacterial composition for extension of chilled fish shelf life and decreasing of risk of food-borne infections, bacteriophage strains for its preparation.</title>
        <authorList>
            <person name="Zulkarneev E.R."/>
            <person name="Aleshkin A.V."/>
            <person name="Rubalsky O.V."/>
            <person name="Kiseleva I.A."/>
            <person name="Rubalskii E.O."/>
            <person name="Lebedev S.N."/>
        </authorList>
    </citation>
    <scope>NUCLEOTIDE SEQUENCE [LARGE SCALE GENOMIC DNA]</scope>
</reference>
<accession>A0A2H4YH38</accession>
<evidence type="ECO:0000313" key="1">
    <source>
        <dbReference type="EMBL" id="AUE23295.1"/>
    </source>
</evidence>
<keyword evidence="2" id="KW-1185">Reference proteome</keyword>
<sequence>MVEGARELIQNAIDSGDHDVTFIKDSICIDSYGGKLPIQSLLLGKTSKEDDETKIGKYGEGMKLAFLCLLREGADVTMWNGKDVWKPTLEMDDAFDEKVLTINIEEGVCDNRQDTHVSVLIKGVPDHIISQIKRNYAPARDDLEVVVEADGYGKAYAKKNGKDCRLYVNGLYVTTVKGNYKFDYDFPAEVFTLDRDRNQAQDFEVRWNATRLLSQSNDVLMLADLGVGHYDDLEHFDYQDECSFYNRRYAPETLKDHAVEFFRQKNGDKAFPINDGWTDSRKRLVTEMAIGQGKTPITVKKAAYQMLKSEFKVPETIDKIVEFKALEYLEKFLDKHGRNLYSKARKDLENTIHMLKVAKGEKE</sequence>
<proteinExistence type="predicted"/>
<protein>
    <submittedName>
        <fullName evidence="1">Uncharacterized protein</fullName>
    </submittedName>
</protein>
<gene>
    <name evidence="1" type="ORF">Ro1_00069</name>
</gene>
<organism evidence="1 2">
    <name type="scientific">Raoultella phage Ro1</name>
    <dbReference type="NCBI Taxonomy" id="2053702"/>
    <lineage>
        <taxon>Viruses</taxon>
        <taxon>Duplodnaviria</taxon>
        <taxon>Heunggongvirae</taxon>
        <taxon>Uroviricota</taxon>
        <taxon>Caudoviricetes</taxon>
        <taxon>Vequintavirinae</taxon>
        <taxon>Mydovirus</taxon>
        <taxon>Mydovirus Ro1</taxon>
    </lineage>
</organism>
<name>A0A2H4YH38_9CAUD</name>
<evidence type="ECO:0000313" key="2">
    <source>
        <dbReference type="Proteomes" id="UP000241480"/>
    </source>
</evidence>
<dbReference type="EMBL" id="MG250486">
    <property type="protein sequence ID" value="AUE23295.1"/>
    <property type="molecule type" value="Genomic_DNA"/>
</dbReference>